<gene>
    <name evidence="1" type="ORF">H9Q79_11410</name>
</gene>
<reference evidence="1 2" key="1">
    <citation type="submission" date="2020-08" db="EMBL/GenBank/DDBJ databases">
        <authorList>
            <person name="Liu C."/>
            <person name="Sun Q."/>
        </authorList>
    </citation>
    <scope>NUCLEOTIDE SEQUENCE [LARGE SCALE GENOMIC DNA]</scope>
    <source>
        <strain evidence="1 2">NSJ-29</strain>
    </source>
</reference>
<dbReference type="AlphaFoldDB" id="A0A7G9G9Q0"/>
<proteinExistence type="predicted"/>
<dbReference type="KEGG" id="whj:H9Q79_11410"/>
<accession>A0A7G9G9Q0</accession>
<evidence type="ECO:0000313" key="1">
    <source>
        <dbReference type="EMBL" id="QNM07532.1"/>
    </source>
</evidence>
<evidence type="ECO:0000313" key="2">
    <source>
        <dbReference type="Proteomes" id="UP000515860"/>
    </source>
</evidence>
<dbReference type="EMBL" id="CP060635">
    <property type="protein sequence ID" value="QNM07532.1"/>
    <property type="molecule type" value="Genomic_DNA"/>
</dbReference>
<dbReference type="Proteomes" id="UP000515860">
    <property type="component" value="Chromosome"/>
</dbReference>
<dbReference type="RefSeq" id="WP_118644203.1">
    <property type="nucleotide sequence ID" value="NZ_CP060635.1"/>
</dbReference>
<sequence>MDSSAEILWMPENVTVDMTPPSQFEKYHLGAYQKYTNWAHQSGKTVIAHFDGKVKPLLGTIPLSSRVQWF</sequence>
<protein>
    <submittedName>
        <fullName evidence="1">Uncharacterized protein</fullName>
    </submittedName>
</protein>
<name>A0A7G9G9Q0_9FIRM</name>
<keyword evidence="2" id="KW-1185">Reference proteome</keyword>
<organism evidence="1 2">
    <name type="scientific">Wansuia hejianensis</name>
    <dbReference type="NCBI Taxonomy" id="2763667"/>
    <lineage>
        <taxon>Bacteria</taxon>
        <taxon>Bacillati</taxon>
        <taxon>Bacillota</taxon>
        <taxon>Clostridia</taxon>
        <taxon>Lachnospirales</taxon>
        <taxon>Lachnospiraceae</taxon>
        <taxon>Wansuia</taxon>
    </lineage>
</organism>